<dbReference type="Gene3D" id="3.90.1580.10">
    <property type="entry name" value="paralog of FGE (formylglycine-generating enzyme)"/>
    <property type="match status" value="1"/>
</dbReference>
<dbReference type="Pfam" id="PF03781">
    <property type="entry name" value="FGE-sulfatase"/>
    <property type="match status" value="1"/>
</dbReference>
<feature type="domain" description="Sulfatase-modifying factor enzyme-like" evidence="2">
    <location>
        <begin position="67"/>
        <end position="313"/>
    </location>
</feature>
<evidence type="ECO:0000256" key="1">
    <source>
        <dbReference type="SAM" id="SignalP"/>
    </source>
</evidence>
<dbReference type="InterPro" id="IPR005532">
    <property type="entry name" value="SUMF_dom"/>
</dbReference>
<name>D2R2R7_PIRSD</name>
<dbReference type="EMBL" id="CP001848">
    <property type="protein sequence ID" value="ADB16907.1"/>
    <property type="molecule type" value="Genomic_DNA"/>
</dbReference>
<evidence type="ECO:0000313" key="4">
    <source>
        <dbReference type="Proteomes" id="UP000001887"/>
    </source>
</evidence>
<dbReference type="KEGG" id="psl:Psta_2236"/>
<sequence length="396" mass="44540" precursor="true">MLVTRWLAACVSFSLTIAAGLSSLAAADPVPGLVAAEPTTGRFVKTDAGYMVPYTATIPGTEIKFEMQPIPGGKFKFGSPDSEAGRDASEGPVLEVEVAPFWMASREVSWAEYKHYMRMHDMFKKLVLNETFKITDDLKPNLVTAPSNLYDPTFTFKLGAEPDQPAVTMSQFAAKQYTRWLSELTGQFYRLPSEAEWEYAARDGKTTKYFFGDDESKLGDYAWYYENSSETFHKLGTKKPSEWGLYDIYGNVGEWTLDEFTETGREKLAGKVIASQDAIVWPTKLFPRVIKGGSWDEDAAQCRAAARRKSDDDSWRSTDPNFPQSPWWFTEAAALSVGMRLMRPLTVPAQAEQRKFWDADIKQLQEDVAYRIDEEGRGARGIVTPDLPEQIKKIGQ</sequence>
<dbReference type="eggNOG" id="COG1262">
    <property type="taxonomic scope" value="Bacteria"/>
</dbReference>
<protein>
    <recommendedName>
        <fullName evidence="2">Sulfatase-modifying factor enzyme-like domain-containing protein</fullName>
    </recommendedName>
</protein>
<reference evidence="3 4" key="1">
    <citation type="journal article" date="2009" name="Stand. Genomic Sci.">
        <title>Complete genome sequence of Pirellula staleyi type strain (ATCC 27377).</title>
        <authorList>
            <person name="Clum A."/>
            <person name="Tindall B.J."/>
            <person name="Sikorski J."/>
            <person name="Ivanova N."/>
            <person name="Mavrommatis K."/>
            <person name="Lucas S."/>
            <person name="Glavina del Rio T."/>
            <person name="Nolan M."/>
            <person name="Chen F."/>
            <person name="Tice H."/>
            <person name="Pitluck S."/>
            <person name="Cheng J.F."/>
            <person name="Chertkov O."/>
            <person name="Brettin T."/>
            <person name="Han C."/>
            <person name="Detter J.C."/>
            <person name="Kuske C."/>
            <person name="Bruce D."/>
            <person name="Goodwin L."/>
            <person name="Ovchinikova G."/>
            <person name="Pati A."/>
            <person name="Mikhailova N."/>
            <person name="Chen A."/>
            <person name="Palaniappan K."/>
            <person name="Land M."/>
            <person name="Hauser L."/>
            <person name="Chang Y.J."/>
            <person name="Jeffries C.D."/>
            <person name="Chain P."/>
            <person name="Rohde M."/>
            <person name="Goker M."/>
            <person name="Bristow J."/>
            <person name="Eisen J.A."/>
            <person name="Markowitz V."/>
            <person name="Hugenholtz P."/>
            <person name="Kyrpides N.C."/>
            <person name="Klenk H.P."/>
            <person name="Lapidus A."/>
        </authorList>
    </citation>
    <scope>NUCLEOTIDE SEQUENCE [LARGE SCALE GENOMIC DNA]</scope>
    <source>
        <strain evidence="4">ATCC 27377 / DSM 6068 / ICPB 4128</strain>
    </source>
</reference>
<gene>
    <name evidence="3" type="ordered locus">Psta_2236</name>
</gene>
<dbReference type="InterPro" id="IPR042095">
    <property type="entry name" value="SUMF_sf"/>
</dbReference>
<dbReference type="Proteomes" id="UP000001887">
    <property type="component" value="Chromosome"/>
</dbReference>
<dbReference type="SUPFAM" id="SSF56436">
    <property type="entry name" value="C-type lectin-like"/>
    <property type="match status" value="1"/>
</dbReference>
<dbReference type="InterPro" id="IPR016187">
    <property type="entry name" value="CTDL_fold"/>
</dbReference>
<feature type="chain" id="PRO_5003036173" description="Sulfatase-modifying factor enzyme-like domain-containing protein" evidence="1">
    <location>
        <begin position="28"/>
        <end position="396"/>
    </location>
</feature>
<dbReference type="PANTHER" id="PTHR23150:SF19">
    <property type="entry name" value="FORMYLGLYCINE-GENERATING ENZYME"/>
    <property type="match status" value="1"/>
</dbReference>
<accession>D2R2R7</accession>
<evidence type="ECO:0000259" key="2">
    <source>
        <dbReference type="Pfam" id="PF03781"/>
    </source>
</evidence>
<proteinExistence type="predicted"/>
<keyword evidence="1" id="KW-0732">Signal</keyword>
<dbReference type="OrthoDB" id="9812426at2"/>
<feature type="signal peptide" evidence="1">
    <location>
        <begin position="1"/>
        <end position="27"/>
    </location>
</feature>
<dbReference type="STRING" id="530564.Psta_2236"/>
<dbReference type="HOGENOM" id="CLU_012431_2_0_0"/>
<keyword evidence="4" id="KW-1185">Reference proteome</keyword>
<dbReference type="AlphaFoldDB" id="D2R2R7"/>
<dbReference type="GO" id="GO:0120147">
    <property type="term" value="F:formylglycine-generating oxidase activity"/>
    <property type="evidence" value="ECO:0007669"/>
    <property type="project" value="TreeGrafter"/>
</dbReference>
<organism evidence="3 4">
    <name type="scientific">Pirellula staleyi (strain ATCC 27377 / DSM 6068 / ICPB 4128)</name>
    <name type="common">Pirella staleyi</name>
    <dbReference type="NCBI Taxonomy" id="530564"/>
    <lineage>
        <taxon>Bacteria</taxon>
        <taxon>Pseudomonadati</taxon>
        <taxon>Planctomycetota</taxon>
        <taxon>Planctomycetia</taxon>
        <taxon>Pirellulales</taxon>
        <taxon>Pirellulaceae</taxon>
        <taxon>Pirellula</taxon>
    </lineage>
</organism>
<dbReference type="PANTHER" id="PTHR23150">
    <property type="entry name" value="SULFATASE MODIFYING FACTOR 1, 2"/>
    <property type="match status" value="1"/>
</dbReference>
<evidence type="ECO:0000313" key="3">
    <source>
        <dbReference type="EMBL" id="ADB16907.1"/>
    </source>
</evidence>
<dbReference type="InterPro" id="IPR051043">
    <property type="entry name" value="Sulfatase_Mod_Factor_Kinase"/>
</dbReference>